<proteinExistence type="predicted"/>
<sequence>MNPLIHSPASSAGHSPDTLYKSTDVPYSKHGMSYSPSHYSSKSPWSSYARHASGYNSVPHFVPSINPRVTILPQQASNSSDLDTPSSSSSYSLLTPSSPFPQPVVEDEDMDMDMEDFEYDDDEDVDSEFAEEMDCVDDVEIAEHSPPYSMAVPHIIKSTSALEGALGNYSRGEGLTRGALQSSQYGWSDRKMSASAPGHPNSSQRAFDVHAHHRHDSDEPASFPHASHHPPSSLYPHHNTIYTHSNSNSSTTLFAPTPSFSLQASSSSLAGAIPHGTTSCATRSSSGRLPIHQPQPIRPIPPIPLSDLASSAAEEENPAVFRDTKRVVQQSQGLSPLSLLCQPVSDAIRYQLKTTSTDNEDQYYDEEGAEGTSRDATEGDTRFIQEKPVYFPDGSATGSCTMESHVCSCGCMGVGLGY</sequence>
<evidence type="ECO:0000313" key="1">
    <source>
        <dbReference type="EMBL" id="KAH7922847.1"/>
    </source>
</evidence>
<evidence type="ECO:0000313" key="2">
    <source>
        <dbReference type="Proteomes" id="UP000790709"/>
    </source>
</evidence>
<comment type="caution">
    <text evidence="1">The sequence shown here is derived from an EMBL/GenBank/DDBJ whole genome shotgun (WGS) entry which is preliminary data.</text>
</comment>
<organism evidence="1 2">
    <name type="scientific">Leucogyrophana mollusca</name>
    <dbReference type="NCBI Taxonomy" id="85980"/>
    <lineage>
        <taxon>Eukaryota</taxon>
        <taxon>Fungi</taxon>
        <taxon>Dikarya</taxon>
        <taxon>Basidiomycota</taxon>
        <taxon>Agaricomycotina</taxon>
        <taxon>Agaricomycetes</taxon>
        <taxon>Agaricomycetidae</taxon>
        <taxon>Boletales</taxon>
        <taxon>Boletales incertae sedis</taxon>
        <taxon>Leucogyrophana</taxon>
    </lineage>
</organism>
<keyword evidence="2" id="KW-1185">Reference proteome</keyword>
<accession>A0ACB8BDG4</accession>
<name>A0ACB8BDG4_9AGAM</name>
<protein>
    <submittedName>
        <fullName evidence="1">Uncharacterized protein</fullName>
    </submittedName>
</protein>
<reference evidence="1" key="1">
    <citation type="journal article" date="2021" name="New Phytol.">
        <title>Evolutionary innovations through gain and loss of genes in the ectomycorrhizal Boletales.</title>
        <authorList>
            <person name="Wu G."/>
            <person name="Miyauchi S."/>
            <person name="Morin E."/>
            <person name="Kuo A."/>
            <person name="Drula E."/>
            <person name="Varga T."/>
            <person name="Kohler A."/>
            <person name="Feng B."/>
            <person name="Cao Y."/>
            <person name="Lipzen A."/>
            <person name="Daum C."/>
            <person name="Hundley H."/>
            <person name="Pangilinan J."/>
            <person name="Johnson J."/>
            <person name="Barry K."/>
            <person name="LaButti K."/>
            <person name="Ng V."/>
            <person name="Ahrendt S."/>
            <person name="Min B."/>
            <person name="Choi I.G."/>
            <person name="Park H."/>
            <person name="Plett J.M."/>
            <person name="Magnuson J."/>
            <person name="Spatafora J.W."/>
            <person name="Nagy L.G."/>
            <person name="Henrissat B."/>
            <person name="Grigoriev I.V."/>
            <person name="Yang Z.L."/>
            <person name="Xu J."/>
            <person name="Martin F.M."/>
        </authorList>
    </citation>
    <scope>NUCLEOTIDE SEQUENCE</scope>
    <source>
        <strain evidence="1">KUC20120723A-06</strain>
    </source>
</reference>
<dbReference type="EMBL" id="MU266470">
    <property type="protein sequence ID" value="KAH7922847.1"/>
    <property type="molecule type" value="Genomic_DNA"/>
</dbReference>
<gene>
    <name evidence="1" type="ORF">BV22DRAFT_1048590</name>
</gene>
<dbReference type="Proteomes" id="UP000790709">
    <property type="component" value="Unassembled WGS sequence"/>
</dbReference>